<keyword evidence="2" id="KW-0408">Iron</keyword>
<organism evidence="4 5">
    <name type="scientific">Endocarpon pusillum (strain Z07020 / HMAS-L-300199)</name>
    <name type="common">Lichen-forming fungus</name>
    <dbReference type="NCBI Taxonomy" id="1263415"/>
    <lineage>
        <taxon>Eukaryota</taxon>
        <taxon>Fungi</taxon>
        <taxon>Dikarya</taxon>
        <taxon>Ascomycota</taxon>
        <taxon>Pezizomycotina</taxon>
        <taxon>Eurotiomycetes</taxon>
        <taxon>Chaetothyriomycetidae</taxon>
        <taxon>Verrucariales</taxon>
        <taxon>Verrucariaceae</taxon>
        <taxon>Endocarpon</taxon>
    </lineage>
</organism>
<evidence type="ECO:0000259" key="3">
    <source>
        <dbReference type="PROSITE" id="PS51471"/>
    </source>
</evidence>
<evidence type="ECO:0000313" key="5">
    <source>
        <dbReference type="Proteomes" id="UP000019373"/>
    </source>
</evidence>
<dbReference type="Pfam" id="PF03171">
    <property type="entry name" value="2OG-FeII_Oxy"/>
    <property type="match status" value="1"/>
</dbReference>
<sequence>MIFSTLDASLFFNGSEAEQNQFVRDLMDGFDKHGLVKLRNHGVSAQSLINTFDVSRQFFNLPPGVKMSVHHKGGASPARGYSPWSNEKTHKLRSSVEIPDAIDAREQFEMGSPTDHIFPTPWLPKSTIPTLRPTLESFYKELGSTCHGLVTAIELGLHLPAGALTVRCRPESSELRLNHYPSMPVAQLADDTITRRIWPHTDTGIFSILFHDGADGLMLEDRQNAGQWLKVESEDVTEMVVIVANTLERWTNGLLRAGVHYVAAPWTSSDVAEDGATGGVAPERFSTVLFHRPSASISVGPLPEFVSPERPAQFEDMTALDYLKAENGRIFY</sequence>
<dbReference type="PROSITE" id="PS51471">
    <property type="entry name" value="FE2OG_OXY"/>
    <property type="match status" value="1"/>
</dbReference>
<dbReference type="InterPro" id="IPR044861">
    <property type="entry name" value="IPNS-like_FE2OG_OXY"/>
</dbReference>
<gene>
    <name evidence="4" type="ORF">EPUS_08330</name>
</gene>
<dbReference type="EMBL" id="KE721288">
    <property type="protein sequence ID" value="ERF70772.1"/>
    <property type="molecule type" value="Genomic_DNA"/>
</dbReference>
<accession>U1G0N2</accession>
<dbReference type="PANTHER" id="PTHR47990">
    <property type="entry name" value="2-OXOGLUTARATE (2OG) AND FE(II)-DEPENDENT OXYGENASE SUPERFAMILY PROTEIN-RELATED"/>
    <property type="match status" value="1"/>
</dbReference>
<evidence type="ECO:0000313" key="4">
    <source>
        <dbReference type="EMBL" id="ERF70772.1"/>
    </source>
</evidence>
<dbReference type="SUPFAM" id="SSF51197">
    <property type="entry name" value="Clavaminate synthase-like"/>
    <property type="match status" value="1"/>
</dbReference>
<dbReference type="InterPro" id="IPR027443">
    <property type="entry name" value="IPNS-like_sf"/>
</dbReference>
<dbReference type="eggNOG" id="KOG0143">
    <property type="taxonomic scope" value="Eukaryota"/>
</dbReference>
<reference evidence="5" key="1">
    <citation type="journal article" date="2014" name="BMC Genomics">
        <title>Genome characteristics reveal the impact of lichenization on lichen-forming fungus Endocarpon pusillum Hedwig (Verrucariales, Ascomycota).</title>
        <authorList>
            <person name="Wang Y.-Y."/>
            <person name="Liu B."/>
            <person name="Zhang X.-Y."/>
            <person name="Zhou Q.-M."/>
            <person name="Zhang T."/>
            <person name="Li H."/>
            <person name="Yu Y.-F."/>
            <person name="Zhang X.-L."/>
            <person name="Hao X.-Y."/>
            <person name="Wang M."/>
            <person name="Wang L."/>
            <person name="Wei J.-C."/>
        </authorList>
    </citation>
    <scope>NUCLEOTIDE SEQUENCE [LARGE SCALE GENOMIC DNA]</scope>
    <source>
        <strain evidence="5">Z07020 / HMAS-L-300199</strain>
    </source>
</reference>
<dbReference type="InterPro" id="IPR050231">
    <property type="entry name" value="Iron_ascorbate_oxido_reductase"/>
</dbReference>
<name>U1G0N2_ENDPU</name>
<dbReference type="GO" id="GO:0016491">
    <property type="term" value="F:oxidoreductase activity"/>
    <property type="evidence" value="ECO:0007669"/>
    <property type="project" value="UniProtKB-KW"/>
</dbReference>
<comment type="similarity">
    <text evidence="1 2">Belongs to the iron/ascorbate-dependent oxidoreductase family.</text>
</comment>
<evidence type="ECO:0000256" key="1">
    <source>
        <dbReference type="ARBA" id="ARBA00008056"/>
    </source>
</evidence>
<dbReference type="InterPro" id="IPR005123">
    <property type="entry name" value="Oxoglu/Fe-dep_dioxygenase_dom"/>
</dbReference>
<dbReference type="HOGENOM" id="CLU_010119_6_1_1"/>
<dbReference type="GeneID" id="19243180"/>
<proteinExistence type="inferred from homology"/>
<feature type="domain" description="Fe2OG dioxygenase" evidence="3">
    <location>
        <begin position="171"/>
        <end position="293"/>
    </location>
</feature>
<dbReference type="RefSeq" id="XP_007803553.1">
    <property type="nucleotide sequence ID" value="XM_007805362.1"/>
</dbReference>
<dbReference type="Pfam" id="PF14226">
    <property type="entry name" value="DIOX_N"/>
    <property type="match status" value="1"/>
</dbReference>
<dbReference type="OMA" id="TPWRVEE"/>
<dbReference type="OrthoDB" id="288590at2759"/>
<dbReference type="AlphaFoldDB" id="U1G0N2"/>
<dbReference type="InterPro" id="IPR026992">
    <property type="entry name" value="DIOX_N"/>
</dbReference>
<dbReference type="GO" id="GO:0046872">
    <property type="term" value="F:metal ion binding"/>
    <property type="evidence" value="ECO:0007669"/>
    <property type="project" value="UniProtKB-KW"/>
</dbReference>
<dbReference type="Gene3D" id="2.60.120.330">
    <property type="entry name" value="B-lactam Antibiotic, Isopenicillin N Synthase, Chain"/>
    <property type="match status" value="1"/>
</dbReference>
<dbReference type="GO" id="GO:0044283">
    <property type="term" value="P:small molecule biosynthetic process"/>
    <property type="evidence" value="ECO:0007669"/>
    <property type="project" value="UniProtKB-ARBA"/>
</dbReference>
<protein>
    <recommendedName>
        <fullName evidence="3">Fe2OG dioxygenase domain-containing protein</fullName>
    </recommendedName>
</protein>
<evidence type="ECO:0000256" key="2">
    <source>
        <dbReference type="RuleBase" id="RU003682"/>
    </source>
</evidence>
<keyword evidence="2" id="KW-0560">Oxidoreductase</keyword>
<keyword evidence="2" id="KW-0479">Metal-binding</keyword>
<keyword evidence="5" id="KW-1185">Reference proteome</keyword>
<dbReference type="Proteomes" id="UP000019373">
    <property type="component" value="Unassembled WGS sequence"/>
</dbReference>